<dbReference type="Gene3D" id="2.20.140.10">
    <property type="entry name" value="WGR domain"/>
    <property type="match status" value="1"/>
</dbReference>
<name>A0A1C3S7A0_9CAUD</name>
<dbReference type="InterPro" id="IPR036930">
    <property type="entry name" value="WGR_dom_sf"/>
</dbReference>
<evidence type="ECO:0000313" key="2">
    <source>
        <dbReference type="EMBL" id="SCA80363.1"/>
    </source>
</evidence>
<organism evidence="2 3">
    <name type="scientific">Escherichia phage vB_Eco_slurp01</name>
    <dbReference type="NCBI Taxonomy" id="1874688"/>
    <lineage>
        <taxon>Viruses</taxon>
        <taxon>Duplodnaviria</taxon>
        <taxon>Heunggongvirae</taxon>
        <taxon>Uroviricota</taxon>
        <taxon>Caudoviricetes</taxon>
        <taxon>Asteriusvirus</taxon>
        <taxon>Asteriusvirus PBECO4</taxon>
    </lineage>
</organism>
<reference evidence="2 3" key="1">
    <citation type="submission" date="2016-07" db="EMBL/GenBank/DDBJ databases">
        <authorList>
            <person name="Millard A."/>
        </authorList>
    </citation>
    <scope>NUCLEOTIDE SEQUENCE [LARGE SCALE GENOMIC DNA]</scope>
</reference>
<protein>
    <submittedName>
        <fullName evidence="2">WGR domain protein</fullName>
    </submittedName>
</protein>
<proteinExistence type="predicted"/>
<dbReference type="InterPro" id="IPR008893">
    <property type="entry name" value="WGR_domain"/>
</dbReference>
<evidence type="ECO:0000313" key="3">
    <source>
        <dbReference type="Proteomes" id="UP000279386"/>
    </source>
</evidence>
<dbReference type="CDD" id="cd07996">
    <property type="entry name" value="WGR_MMR_like"/>
    <property type="match status" value="1"/>
</dbReference>
<dbReference type="InterPro" id="IPR049809">
    <property type="entry name" value="YehF/YfeS-like_WGR"/>
</dbReference>
<dbReference type="PROSITE" id="PS51977">
    <property type="entry name" value="WGR"/>
    <property type="match status" value="1"/>
</dbReference>
<dbReference type="Pfam" id="PF05406">
    <property type="entry name" value="WGR"/>
    <property type="match status" value="1"/>
</dbReference>
<dbReference type="EMBL" id="LT603033">
    <property type="protein sequence ID" value="SCA80363.1"/>
    <property type="molecule type" value="Genomic_DNA"/>
</dbReference>
<feature type="domain" description="WGR" evidence="1">
    <location>
        <begin position="226"/>
        <end position="323"/>
    </location>
</feature>
<dbReference type="Proteomes" id="UP000279386">
    <property type="component" value="Segment"/>
</dbReference>
<sequence>MKTKIISEQKIGNTTVLNLEVQGLSNVRSLTVCTQRDDLTDFYSSEYMSEEPWDMGWLDGSSYISSRYSFGSHENIEQLKNEYIKLSDTIEMKEEDCVELFIFEFDAGNGNSLLVSNIEEHLMYHEIEDVDFESIKNVVHMVGGSITDDSDIGHNISLCLISHPKTRGFKVPQDETYVSETADEGIYPWNDYVEYYGHFCSDTKELKKGEQYFDMFRAAQRLVLNNTELFPDRGEENMIDIIFKNYDYVQNIPDNVHLEYVHGSSNKFYNIELNAPVCEVIIEYGAIGKTSTTDGEEFETIEEARKFFEKKVISKIKSGYSPK</sequence>
<evidence type="ECO:0000259" key="1">
    <source>
        <dbReference type="PROSITE" id="PS51977"/>
    </source>
</evidence>
<dbReference type="SUPFAM" id="SSF142921">
    <property type="entry name" value="WGR domain-like"/>
    <property type="match status" value="1"/>
</dbReference>
<gene>
    <name evidence="2" type="ORF">PSLUR01_00386</name>
</gene>
<accession>A0A1C3S7A0</accession>